<dbReference type="SMART" id="SM00595">
    <property type="entry name" value="MADF"/>
    <property type="match status" value="1"/>
</dbReference>
<protein>
    <recommendedName>
        <fullName evidence="7">MADF domain-containing protein</fullName>
    </recommendedName>
</protein>
<dbReference type="EMBL" id="OB796508">
    <property type="protein sequence ID" value="CAD7433510.1"/>
    <property type="molecule type" value="Genomic_DNA"/>
</dbReference>
<reference evidence="6" key="1">
    <citation type="submission" date="2020-11" db="EMBL/GenBank/DDBJ databases">
        <authorList>
            <person name="Tran Van P."/>
        </authorList>
    </citation>
    <scope>NUCLEOTIDE SEQUENCE</scope>
</reference>
<dbReference type="PROSITE" id="PS51029">
    <property type="entry name" value="MADF"/>
    <property type="match status" value="1"/>
</dbReference>
<feature type="domain" description="BESS" evidence="5">
    <location>
        <begin position="274"/>
        <end position="313"/>
    </location>
</feature>
<dbReference type="InterPro" id="IPR004210">
    <property type="entry name" value="BESS_motif"/>
</dbReference>
<evidence type="ECO:0000256" key="1">
    <source>
        <dbReference type="PROSITE-ProRule" id="PRU00371"/>
    </source>
</evidence>
<keyword evidence="3" id="KW-0732">Signal</keyword>
<dbReference type="InterPro" id="IPR039353">
    <property type="entry name" value="TF_Adf1"/>
</dbReference>
<dbReference type="Pfam" id="PF02944">
    <property type="entry name" value="BESS"/>
    <property type="match status" value="1"/>
</dbReference>
<dbReference type="GO" id="GO:0005667">
    <property type="term" value="C:transcription regulator complex"/>
    <property type="evidence" value="ECO:0007669"/>
    <property type="project" value="TreeGrafter"/>
</dbReference>
<dbReference type="Pfam" id="PF10545">
    <property type="entry name" value="MADF_DNA_bdg"/>
    <property type="match status" value="1"/>
</dbReference>
<dbReference type="AlphaFoldDB" id="A0A7R9HSG6"/>
<dbReference type="PROSITE" id="PS51031">
    <property type="entry name" value="BESS"/>
    <property type="match status" value="1"/>
</dbReference>
<evidence type="ECO:0000256" key="2">
    <source>
        <dbReference type="SAM" id="MobiDB-lite"/>
    </source>
</evidence>
<gene>
    <name evidence="6" type="ORF">TMSB3V08_LOCUS10182</name>
</gene>
<feature type="chain" id="PRO_5031195428" description="MADF domain-containing protein" evidence="3">
    <location>
        <begin position="18"/>
        <end position="317"/>
    </location>
</feature>
<accession>A0A7R9HSG6</accession>
<comment type="subcellular location">
    <subcellularLocation>
        <location evidence="1">Nucleus</location>
    </subcellularLocation>
</comment>
<dbReference type="GO" id="GO:0003677">
    <property type="term" value="F:DNA binding"/>
    <property type="evidence" value="ECO:0007669"/>
    <property type="project" value="InterPro"/>
</dbReference>
<feature type="domain" description="MADF" evidence="4">
    <location>
        <begin position="90"/>
        <end position="179"/>
    </location>
</feature>
<sequence>MWWISIFFLVFRKVFHAINPRSWMCMTGPTRLRTKPAVRVGGEMRGTGRSSCVAMVRQRTLVQKRSELLWSFLDEKCVDKVVRFFMDSKQLIVCVSKRPILWDHSHESYKNRELTRQLWTEVAREMESQPGAVKTKWRGLRDTFRRELKKVNSLQTKGIHSHPSWPFYDNMAFLAGGMAAPTGPPKVEVDIEEDHLENNLRWAESDGDDDVKRFRRVHFQQKSEKGAEEDLVREDLGPVDEKEPRGSKRKRGADESEVCYSNPCFDIENDDEDNDGDYHFLMSLLPFMKSIPRSRKMAVRLKLQQVLCEEECVSERG</sequence>
<feature type="region of interest" description="Disordered" evidence="2">
    <location>
        <begin position="225"/>
        <end position="254"/>
    </location>
</feature>
<keyword evidence="1" id="KW-0539">Nucleus</keyword>
<feature type="signal peptide" evidence="3">
    <location>
        <begin position="1"/>
        <end position="17"/>
    </location>
</feature>
<name>A0A7R9HSG6_9NEOP</name>
<evidence type="ECO:0008006" key="7">
    <source>
        <dbReference type="Google" id="ProtNLM"/>
    </source>
</evidence>
<feature type="compositionally biased region" description="Basic and acidic residues" evidence="2">
    <location>
        <begin position="225"/>
        <end position="246"/>
    </location>
</feature>
<dbReference type="PANTHER" id="PTHR12243">
    <property type="entry name" value="MADF DOMAIN TRANSCRIPTION FACTOR"/>
    <property type="match status" value="1"/>
</dbReference>
<evidence type="ECO:0000259" key="4">
    <source>
        <dbReference type="PROSITE" id="PS51029"/>
    </source>
</evidence>
<proteinExistence type="predicted"/>
<organism evidence="6">
    <name type="scientific">Timema monikensis</name>
    <dbReference type="NCBI Taxonomy" id="170555"/>
    <lineage>
        <taxon>Eukaryota</taxon>
        <taxon>Metazoa</taxon>
        <taxon>Ecdysozoa</taxon>
        <taxon>Arthropoda</taxon>
        <taxon>Hexapoda</taxon>
        <taxon>Insecta</taxon>
        <taxon>Pterygota</taxon>
        <taxon>Neoptera</taxon>
        <taxon>Polyneoptera</taxon>
        <taxon>Phasmatodea</taxon>
        <taxon>Timematodea</taxon>
        <taxon>Timematoidea</taxon>
        <taxon>Timematidae</taxon>
        <taxon>Timema</taxon>
    </lineage>
</organism>
<dbReference type="InterPro" id="IPR006578">
    <property type="entry name" value="MADF-dom"/>
</dbReference>
<evidence type="ECO:0000256" key="3">
    <source>
        <dbReference type="SAM" id="SignalP"/>
    </source>
</evidence>
<evidence type="ECO:0000259" key="5">
    <source>
        <dbReference type="PROSITE" id="PS51031"/>
    </source>
</evidence>
<dbReference type="GO" id="GO:0006357">
    <property type="term" value="P:regulation of transcription by RNA polymerase II"/>
    <property type="evidence" value="ECO:0007669"/>
    <property type="project" value="TreeGrafter"/>
</dbReference>
<dbReference type="GO" id="GO:0005634">
    <property type="term" value="C:nucleus"/>
    <property type="evidence" value="ECO:0007669"/>
    <property type="project" value="UniProtKB-SubCell"/>
</dbReference>
<dbReference type="PANTHER" id="PTHR12243:SF67">
    <property type="entry name" value="COREPRESSOR OF PANGOLIN, ISOFORM A-RELATED"/>
    <property type="match status" value="1"/>
</dbReference>
<evidence type="ECO:0000313" key="6">
    <source>
        <dbReference type="EMBL" id="CAD7433510.1"/>
    </source>
</evidence>